<dbReference type="Proteomes" id="UP001597502">
    <property type="component" value="Unassembled WGS sequence"/>
</dbReference>
<evidence type="ECO:0000313" key="2">
    <source>
        <dbReference type="EMBL" id="MFD2762058.1"/>
    </source>
</evidence>
<comment type="caution">
    <text evidence="2">The sequence shown here is derived from an EMBL/GenBank/DDBJ whole genome shotgun (WGS) entry which is preliminary data.</text>
</comment>
<organism evidence="2 3">
    <name type="scientific">Lentibacillus juripiscarius</name>
    <dbReference type="NCBI Taxonomy" id="257446"/>
    <lineage>
        <taxon>Bacteria</taxon>
        <taxon>Bacillati</taxon>
        <taxon>Bacillota</taxon>
        <taxon>Bacilli</taxon>
        <taxon>Bacillales</taxon>
        <taxon>Bacillaceae</taxon>
        <taxon>Lentibacillus</taxon>
    </lineage>
</organism>
<sequence>MNEPKRRRLNLPLAKVGPSNNQQKLQKENEAIIRRFHANRSKRQRKTNPNKSFFIAEGILEDIISEGYTEYDILKEFRSRISELDSN</sequence>
<gene>
    <name evidence="2" type="ORF">ACFSUO_13950</name>
</gene>
<dbReference type="EMBL" id="JBHUNA010000034">
    <property type="protein sequence ID" value="MFD2762058.1"/>
    <property type="molecule type" value="Genomic_DNA"/>
</dbReference>
<evidence type="ECO:0000313" key="3">
    <source>
        <dbReference type="Proteomes" id="UP001597502"/>
    </source>
</evidence>
<accession>A0ABW5V9R5</accession>
<proteinExistence type="predicted"/>
<reference evidence="3" key="1">
    <citation type="journal article" date="2019" name="Int. J. Syst. Evol. Microbiol.">
        <title>The Global Catalogue of Microorganisms (GCM) 10K type strain sequencing project: providing services to taxonomists for standard genome sequencing and annotation.</title>
        <authorList>
            <consortium name="The Broad Institute Genomics Platform"/>
            <consortium name="The Broad Institute Genome Sequencing Center for Infectious Disease"/>
            <person name="Wu L."/>
            <person name="Ma J."/>
        </authorList>
    </citation>
    <scope>NUCLEOTIDE SEQUENCE [LARGE SCALE GENOMIC DNA]</scope>
    <source>
        <strain evidence="3">TISTR 1535</strain>
    </source>
</reference>
<feature type="region of interest" description="Disordered" evidence="1">
    <location>
        <begin position="1"/>
        <end position="24"/>
    </location>
</feature>
<evidence type="ECO:0000256" key="1">
    <source>
        <dbReference type="SAM" id="MobiDB-lite"/>
    </source>
</evidence>
<keyword evidence="3" id="KW-1185">Reference proteome</keyword>
<dbReference type="RefSeq" id="WP_382395184.1">
    <property type="nucleotide sequence ID" value="NZ_JBHUNA010000034.1"/>
</dbReference>
<protein>
    <submittedName>
        <fullName evidence="2">Uncharacterized protein</fullName>
    </submittedName>
</protein>
<name>A0ABW5V9R5_9BACI</name>